<evidence type="ECO:0000256" key="4">
    <source>
        <dbReference type="ARBA" id="ARBA00023163"/>
    </source>
</evidence>
<gene>
    <name evidence="5" type="ORF">J437_LFUL016716</name>
</gene>
<keyword evidence="2" id="KW-0677">Repeat</keyword>
<keyword evidence="3" id="KW-0805">Transcription regulation</keyword>
<dbReference type="Proteomes" id="UP000792457">
    <property type="component" value="Unassembled WGS sequence"/>
</dbReference>
<dbReference type="Gene3D" id="2.130.10.10">
    <property type="entry name" value="YVTN repeat-like/Quinoprotein amine dehydrogenase"/>
    <property type="match status" value="1"/>
</dbReference>
<keyword evidence="4" id="KW-0804">Transcription</keyword>
<dbReference type="InterPro" id="IPR036322">
    <property type="entry name" value="WD40_repeat_dom_sf"/>
</dbReference>
<dbReference type="SUPFAM" id="SSF50978">
    <property type="entry name" value="WD40 repeat-like"/>
    <property type="match status" value="1"/>
</dbReference>
<keyword evidence="6" id="KW-1185">Reference proteome</keyword>
<dbReference type="InterPro" id="IPR015943">
    <property type="entry name" value="WD40/YVTN_repeat-like_dom_sf"/>
</dbReference>
<accession>A0A8K0PA10</accession>
<evidence type="ECO:0000256" key="3">
    <source>
        <dbReference type="ARBA" id="ARBA00023015"/>
    </source>
</evidence>
<dbReference type="InterPro" id="IPR051243">
    <property type="entry name" value="PcG_WD-repeat"/>
</dbReference>
<protein>
    <submittedName>
        <fullName evidence="5">Uncharacterized protein</fullName>
    </submittedName>
</protein>
<sequence>MSCGMDHSLKLWRLDKDKIREAIRDSYLFNASRSVRPFDSVKEHFPDFSTRDIHRNYVDCVRWLGDFVLSKSCENCIVCWKPGRLEEKDIRPSDTSVTIIHRFEFKECEIWFVRFAMDFWQKVGINHFNYKTKC</sequence>
<evidence type="ECO:0000313" key="5">
    <source>
        <dbReference type="EMBL" id="KAG8236089.1"/>
    </source>
</evidence>
<evidence type="ECO:0000313" key="6">
    <source>
        <dbReference type="Proteomes" id="UP000792457"/>
    </source>
</evidence>
<reference evidence="5" key="2">
    <citation type="submission" date="2017-10" db="EMBL/GenBank/DDBJ databases">
        <title>Ladona fulva Genome sequencing and assembly.</title>
        <authorList>
            <person name="Murali S."/>
            <person name="Richards S."/>
            <person name="Bandaranaike D."/>
            <person name="Bellair M."/>
            <person name="Blankenburg K."/>
            <person name="Chao H."/>
            <person name="Dinh H."/>
            <person name="Doddapaneni H."/>
            <person name="Dugan-Rocha S."/>
            <person name="Elkadiri S."/>
            <person name="Gnanaolivu R."/>
            <person name="Hernandez B."/>
            <person name="Skinner E."/>
            <person name="Javaid M."/>
            <person name="Lee S."/>
            <person name="Li M."/>
            <person name="Ming W."/>
            <person name="Munidasa M."/>
            <person name="Muniz J."/>
            <person name="Nguyen L."/>
            <person name="Hughes D."/>
            <person name="Osuji N."/>
            <person name="Pu L.-L."/>
            <person name="Puazo M."/>
            <person name="Qu C."/>
            <person name="Quiroz J."/>
            <person name="Raj R."/>
            <person name="Weissenberger G."/>
            <person name="Xin Y."/>
            <person name="Zou X."/>
            <person name="Han Y."/>
            <person name="Worley K."/>
            <person name="Muzny D."/>
            <person name="Gibbs R."/>
        </authorList>
    </citation>
    <scope>NUCLEOTIDE SEQUENCE</scope>
    <source>
        <strain evidence="5">Sampled in the wild</strain>
    </source>
</reference>
<dbReference type="OrthoDB" id="7318948at2759"/>
<dbReference type="AlphaFoldDB" id="A0A8K0PA10"/>
<keyword evidence="1" id="KW-0853">WD repeat</keyword>
<proteinExistence type="predicted"/>
<dbReference type="PANTHER" id="PTHR10253">
    <property type="entry name" value="POLYCOMB PROTEIN"/>
    <property type="match status" value="1"/>
</dbReference>
<evidence type="ECO:0000256" key="2">
    <source>
        <dbReference type="ARBA" id="ARBA00022737"/>
    </source>
</evidence>
<name>A0A8K0PA10_LADFU</name>
<evidence type="ECO:0000256" key="1">
    <source>
        <dbReference type="ARBA" id="ARBA00022574"/>
    </source>
</evidence>
<organism evidence="5 6">
    <name type="scientific">Ladona fulva</name>
    <name type="common">Scarce chaser dragonfly</name>
    <name type="synonym">Libellula fulva</name>
    <dbReference type="NCBI Taxonomy" id="123851"/>
    <lineage>
        <taxon>Eukaryota</taxon>
        <taxon>Metazoa</taxon>
        <taxon>Ecdysozoa</taxon>
        <taxon>Arthropoda</taxon>
        <taxon>Hexapoda</taxon>
        <taxon>Insecta</taxon>
        <taxon>Pterygota</taxon>
        <taxon>Palaeoptera</taxon>
        <taxon>Odonata</taxon>
        <taxon>Epiprocta</taxon>
        <taxon>Anisoptera</taxon>
        <taxon>Libelluloidea</taxon>
        <taxon>Libellulidae</taxon>
        <taxon>Ladona</taxon>
    </lineage>
</organism>
<reference evidence="5" key="1">
    <citation type="submission" date="2013-04" db="EMBL/GenBank/DDBJ databases">
        <authorList>
            <person name="Qu J."/>
            <person name="Murali S.C."/>
            <person name="Bandaranaike D."/>
            <person name="Bellair M."/>
            <person name="Blankenburg K."/>
            <person name="Chao H."/>
            <person name="Dinh H."/>
            <person name="Doddapaneni H."/>
            <person name="Downs B."/>
            <person name="Dugan-Rocha S."/>
            <person name="Elkadiri S."/>
            <person name="Gnanaolivu R.D."/>
            <person name="Hernandez B."/>
            <person name="Javaid M."/>
            <person name="Jayaseelan J.C."/>
            <person name="Lee S."/>
            <person name="Li M."/>
            <person name="Ming W."/>
            <person name="Munidasa M."/>
            <person name="Muniz J."/>
            <person name="Nguyen L."/>
            <person name="Ongeri F."/>
            <person name="Osuji N."/>
            <person name="Pu L.-L."/>
            <person name="Puazo M."/>
            <person name="Qu C."/>
            <person name="Quiroz J."/>
            <person name="Raj R."/>
            <person name="Weissenberger G."/>
            <person name="Xin Y."/>
            <person name="Zou X."/>
            <person name="Han Y."/>
            <person name="Richards S."/>
            <person name="Worley K."/>
            <person name="Muzny D."/>
            <person name="Gibbs R."/>
        </authorList>
    </citation>
    <scope>NUCLEOTIDE SEQUENCE</scope>
    <source>
        <strain evidence="5">Sampled in the wild</strain>
    </source>
</reference>
<comment type="caution">
    <text evidence="5">The sequence shown here is derived from an EMBL/GenBank/DDBJ whole genome shotgun (WGS) entry which is preliminary data.</text>
</comment>
<dbReference type="EMBL" id="KZ308988">
    <property type="protein sequence ID" value="KAG8236089.1"/>
    <property type="molecule type" value="Genomic_DNA"/>
</dbReference>